<organism evidence="2 3">
    <name type="scientific">Mycena metata</name>
    <dbReference type="NCBI Taxonomy" id="1033252"/>
    <lineage>
        <taxon>Eukaryota</taxon>
        <taxon>Fungi</taxon>
        <taxon>Dikarya</taxon>
        <taxon>Basidiomycota</taxon>
        <taxon>Agaricomycotina</taxon>
        <taxon>Agaricomycetes</taxon>
        <taxon>Agaricomycetidae</taxon>
        <taxon>Agaricales</taxon>
        <taxon>Marasmiineae</taxon>
        <taxon>Mycenaceae</taxon>
        <taxon>Mycena</taxon>
    </lineage>
</organism>
<evidence type="ECO:0000313" key="2">
    <source>
        <dbReference type="EMBL" id="KAJ7706610.1"/>
    </source>
</evidence>
<name>A0AAD7M980_9AGAR</name>
<accession>A0AAD7M980</accession>
<feature type="region of interest" description="Disordered" evidence="1">
    <location>
        <begin position="108"/>
        <end position="145"/>
    </location>
</feature>
<reference evidence="2" key="1">
    <citation type="submission" date="2023-03" db="EMBL/GenBank/DDBJ databases">
        <title>Massive genome expansion in bonnet fungi (Mycena s.s.) driven by repeated elements and novel gene families across ecological guilds.</title>
        <authorList>
            <consortium name="Lawrence Berkeley National Laboratory"/>
            <person name="Harder C.B."/>
            <person name="Miyauchi S."/>
            <person name="Viragh M."/>
            <person name="Kuo A."/>
            <person name="Thoen E."/>
            <person name="Andreopoulos B."/>
            <person name="Lu D."/>
            <person name="Skrede I."/>
            <person name="Drula E."/>
            <person name="Henrissat B."/>
            <person name="Morin E."/>
            <person name="Kohler A."/>
            <person name="Barry K."/>
            <person name="LaButti K."/>
            <person name="Morin E."/>
            <person name="Salamov A."/>
            <person name="Lipzen A."/>
            <person name="Mereny Z."/>
            <person name="Hegedus B."/>
            <person name="Baldrian P."/>
            <person name="Stursova M."/>
            <person name="Weitz H."/>
            <person name="Taylor A."/>
            <person name="Grigoriev I.V."/>
            <person name="Nagy L.G."/>
            <person name="Martin F."/>
            <person name="Kauserud H."/>
        </authorList>
    </citation>
    <scope>NUCLEOTIDE SEQUENCE</scope>
    <source>
        <strain evidence="2">CBHHK182m</strain>
    </source>
</reference>
<sequence>MAIELGEGQQSWTARFLATICDVFRALTYLFYTLWTRAIRAHTPDVAERYWKTLLLLDCEKGHGDVYQVCPRTSAGRAALLRDAADAAFEAEVLALLAPVKQRLAKLTCNGNGGPQGTDRTPMPPSRAGTRTQAPASLRPTHNRETAPDIVLVGAAGCGHLDARARIPPSHRDRARVRAAEIPGAVHR</sequence>
<keyword evidence="3" id="KW-1185">Reference proteome</keyword>
<evidence type="ECO:0000313" key="3">
    <source>
        <dbReference type="Proteomes" id="UP001215598"/>
    </source>
</evidence>
<comment type="caution">
    <text evidence="2">The sequence shown here is derived from an EMBL/GenBank/DDBJ whole genome shotgun (WGS) entry which is preliminary data.</text>
</comment>
<evidence type="ECO:0000256" key="1">
    <source>
        <dbReference type="SAM" id="MobiDB-lite"/>
    </source>
</evidence>
<dbReference type="AlphaFoldDB" id="A0AAD7M980"/>
<gene>
    <name evidence="2" type="ORF">B0H16DRAFT_684679</name>
</gene>
<proteinExistence type="predicted"/>
<dbReference type="EMBL" id="JARKIB010000455">
    <property type="protein sequence ID" value="KAJ7706610.1"/>
    <property type="molecule type" value="Genomic_DNA"/>
</dbReference>
<protein>
    <submittedName>
        <fullName evidence="2">Uncharacterized protein</fullName>
    </submittedName>
</protein>
<dbReference type="Proteomes" id="UP001215598">
    <property type="component" value="Unassembled WGS sequence"/>
</dbReference>